<sequence length="207" mass="23096">MKLYHSFTSPFVRKALVIAHELSLVDRITLHTEPTGALKTGLAVTNANPLSKIPTLTLDDGQTTLYDSRVICEYLDSLGGGKFFPQGEKRWEALRRQALADGIMDAAIIVMLERMNRTPEMRSQEWIDAQLRKVDLGLDAFEAEAKEGKLAGPENMTIGEITLVVALGWFDLRFGDRDWRVGRPALTEFVKKFEGRGSFEATKPPAS</sequence>
<dbReference type="Gene3D" id="1.20.1050.10">
    <property type="match status" value="1"/>
</dbReference>
<dbReference type="CDD" id="cd03049">
    <property type="entry name" value="GST_N_3"/>
    <property type="match status" value="1"/>
</dbReference>
<dbReference type="Proteomes" id="UP001212841">
    <property type="component" value="Unassembled WGS sequence"/>
</dbReference>
<dbReference type="GO" id="GO:0006749">
    <property type="term" value="P:glutathione metabolic process"/>
    <property type="evidence" value="ECO:0007669"/>
    <property type="project" value="TreeGrafter"/>
</dbReference>
<dbReference type="Gene3D" id="3.40.30.10">
    <property type="entry name" value="Glutaredoxin"/>
    <property type="match status" value="1"/>
</dbReference>
<evidence type="ECO:0008006" key="5">
    <source>
        <dbReference type="Google" id="ProtNLM"/>
    </source>
</evidence>
<dbReference type="Pfam" id="PF13409">
    <property type="entry name" value="GST_N_2"/>
    <property type="match status" value="1"/>
</dbReference>
<dbReference type="PANTHER" id="PTHR42673">
    <property type="entry name" value="MALEYLACETOACETATE ISOMERASE"/>
    <property type="match status" value="1"/>
</dbReference>
<feature type="domain" description="GST N-terminal" evidence="1">
    <location>
        <begin position="1"/>
        <end position="83"/>
    </location>
</feature>
<evidence type="ECO:0000259" key="1">
    <source>
        <dbReference type="PROSITE" id="PS50404"/>
    </source>
</evidence>
<feature type="domain" description="GST C-terminal" evidence="2">
    <location>
        <begin position="89"/>
        <end position="207"/>
    </location>
</feature>
<dbReference type="GO" id="GO:0006559">
    <property type="term" value="P:L-phenylalanine catabolic process"/>
    <property type="evidence" value="ECO:0007669"/>
    <property type="project" value="TreeGrafter"/>
</dbReference>
<dbReference type="GO" id="GO:0004364">
    <property type="term" value="F:glutathione transferase activity"/>
    <property type="evidence" value="ECO:0007669"/>
    <property type="project" value="TreeGrafter"/>
</dbReference>
<evidence type="ECO:0000313" key="4">
    <source>
        <dbReference type="Proteomes" id="UP001212841"/>
    </source>
</evidence>
<keyword evidence="4" id="KW-1185">Reference proteome</keyword>
<protein>
    <recommendedName>
        <fullName evidence="5">Glutathione S-transferase</fullName>
    </recommendedName>
</protein>
<evidence type="ECO:0000259" key="2">
    <source>
        <dbReference type="PROSITE" id="PS50405"/>
    </source>
</evidence>
<dbReference type="EMBL" id="JADGJD010000029">
    <property type="protein sequence ID" value="KAJ3056533.1"/>
    <property type="molecule type" value="Genomic_DNA"/>
</dbReference>
<name>A0AAD5X5Z6_9FUNG</name>
<organism evidence="3 4">
    <name type="scientific">Rhizophlyctis rosea</name>
    <dbReference type="NCBI Taxonomy" id="64517"/>
    <lineage>
        <taxon>Eukaryota</taxon>
        <taxon>Fungi</taxon>
        <taxon>Fungi incertae sedis</taxon>
        <taxon>Chytridiomycota</taxon>
        <taxon>Chytridiomycota incertae sedis</taxon>
        <taxon>Chytridiomycetes</taxon>
        <taxon>Rhizophlyctidales</taxon>
        <taxon>Rhizophlyctidaceae</taxon>
        <taxon>Rhizophlyctis</taxon>
    </lineage>
</organism>
<dbReference type="SUPFAM" id="SSF52833">
    <property type="entry name" value="Thioredoxin-like"/>
    <property type="match status" value="1"/>
</dbReference>
<dbReference type="PANTHER" id="PTHR42673:SF4">
    <property type="entry name" value="MALEYLACETOACETATE ISOMERASE"/>
    <property type="match status" value="1"/>
</dbReference>
<dbReference type="AlphaFoldDB" id="A0AAD5X5Z6"/>
<dbReference type="PROSITE" id="PS50404">
    <property type="entry name" value="GST_NTER"/>
    <property type="match status" value="1"/>
</dbReference>
<evidence type="ECO:0000313" key="3">
    <source>
        <dbReference type="EMBL" id="KAJ3056533.1"/>
    </source>
</evidence>
<dbReference type="InterPro" id="IPR036249">
    <property type="entry name" value="Thioredoxin-like_sf"/>
</dbReference>
<dbReference type="GO" id="GO:0016034">
    <property type="term" value="F:maleylacetoacetate isomerase activity"/>
    <property type="evidence" value="ECO:0007669"/>
    <property type="project" value="TreeGrafter"/>
</dbReference>
<dbReference type="CDD" id="cd03205">
    <property type="entry name" value="GST_C_6"/>
    <property type="match status" value="1"/>
</dbReference>
<reference evidence="3" key="1">
    <citation type="submission" date="2020-05" db="EMBL/GenBank/DDBJ databases">
        <title>Phylogenomic resolution of chytrid fungi.</title>
        <authorList>
            <person name="Stajich J.E."/>
            <person name="Amses K."/>
            <person name="Simmons R."/>
            <person name="Seto K."/>
            <person name="Myers J."/>
            <person name="Bonds A."/>
            <person name="Quandt C.A."/>
            <person name="Barry K."/>
            <person name="Liu P."/>
            <person name="Grigoriev I."/>
            <person name="Longcore J.E."/>
            <person name="James T.Y."/>
        </authorList>
    </citation>
    <scope>NUCLEOTIDE SEQUENCE</scope>
    <source>
        <strain evidence="3">JEL0318</strain>
    </source>
</reference>
<proteinExistence type="predicted"/>
<dbReference type="InterPro" id="IPR004045">
    <property type="entry name" value="Glutathione_S-Trfase_N"/>
</dbReference>
<accession>A0AAD5X5Z6</accession>
<gene>
    <name evidence="3" type="ORF">HK097_006166</name>
</gene>
<dbReference type="Pfam" id="PF13410">
    <property type="entry name" value="GST_C_2"/>
    <property type="match status" value="1"/>
</dbReference>
<dbReference type="InterPro" id="IPR036282">
    <property type="entry name" value="Glutathione-S-Trfase_C_sf"/>
</dbReference>
<dbReference type="SUPFAM" id="SSF47616">
    <property type="entry name" value="GST C-terminal domain-like"/>
    <property type="match status" value="1"/>
</dbReference>
<dbReference type="PROSITE" id="PS50405">
    <property type="entry name" value="GST_CTER"/>
    <property type="match status" value="1"/>
</dbReference>
<comment type="caution">
    <text evidence="3">The sequence shown here is derived from an EMBL/GenBank/DDBJ whole genome shotgun (WGS) entry which is preliminary data.</text>
</comment>
<dbReference type="InterPro" id="IPR010987">
    <property type="entry name" value="Glutathione-S-Trfase_C-like"/>
</dbReference>